<keyword evidence="4" id="KW-0249">Electron transport</keyword>
<dbReference type="NCBIfam" id="TIGR01068">
    <property type="entry name" value="thioredoxin"/>
    <property type="match status" value="1"/>
</dbReference>
<evidence type="ECO:0000313" key="13">
    <source>
        <dbReference type="Proteomes" id="UP000199701"/>
    </source>
</evidence>
<feature type="site" description="Deprotonates C-terminal active site Cys" evidence="9">
    <location>
        <position position="25"/>
    </location>
</feature>
<accession>A0A1I0RMI2</accession>
<comment type="similarity">
    <text evidence="1 8">Belongs to the thioredoxin family.</text>
</comment>
<dbReference type="GO" id="GO:0015035">
    <property type="term" value="F:protein-disulfide reductase activity"/>
    <property type="evidence" value="ECO:0007669"/>
    <property type="project" value="UniProtKB-UniRule"/>
</dbReference>
<proteinExistence type="inferred from homology"/>
<dbReference type="Gene3D" id="3.40.30.10">
    <property type="entry name" value="Glutaredoxin"/>
    <property type="match status" value="1"/>
</dbReference>
<dbReference type="CDD" id="cd02947">
    <property type="entry name" value="TRX_family"/>
    <property type="match status" value="1"/>
</dbReference>
<evidence type="ECO:0000256" key="8">
    <source>
        <dbReference type="PIRNR" id="PIRNR000077"/>
    </source>
</evidence>
<dbReference type="GO" id="GO:0005829">
    <property type="term" value="C:cytosol"/>
    <property type="evidence" value="ECO:0007669"/>
    <property type="project" value="TreeGrafter"/>
</dbReference>
<evidence type="ECO:0000313" key="12">
    <source>
        <dbReference type="EMBL" id="SEW42429.1"/>
    </source>
</evidence>
<keyword evidence="6 10" id="KW-0676">Redox-active center</keyword>
<dbReference type="OrthoDB" id="9790390at2"/>
<dbReference type="Pfam" id="PF00085">
    <property type="entry name" value="Thioredoxin"/>
    <property type="match status" value="1"/>
</dbReference>
<keyword evidence="13" id="KW-1185">Reference proteome</keyword>
<dbReference type="STRING" id="99656.SAMN05421659_11923"/>
<feature type="site" description="Contributes to redox potential value" evidence="9">
    <location>
        <position position="32"/>
    </location>
</feature>
<gene>
    <name evidence="12" type="ORF">SAMN05421659_11923</name>
</gene>
<evidence type="ECO:0000256" key="9">
    <source>
        <dbReference type="PIRSR" id="PIRSR000077-1"/>
    </source>
</evidence>
<evidence type="ECO:0000256" key="2">
    <source>
        <dbReference type="ARBA" id="ARBA00020570"/>
    </source>
</evidence>
<dbReference type="PROSITE" id="PS00194">
    <property type="entry name" value="THIOREDOXIN_1"/>
    <property type="match status" value="1"/>
</dbReference>
<keyword evidence="3" id="KW-0813">Transport</keyword>
<dbReference type="PANTHER" id="PTHR45663:SF11">
    <property type="entry name" value="GEO12009P1"/>
    <property type="match status" value="1"/>
</dbReference>
<feature type="active site" description="Nucleophile" evidence="9">
    <location>
        <position position="31"/>
    </location>
</feature>
<evidence type="ECO:0000259" key="11">
    <source>
        <dbReference type="PROSITE" id="PS51352"/>
    </source>
</evidence>
<dbReference type="EMBL" id="FOJI01000019">
    <property type="protein sequence ID" value="SEW42429.1"/>
    <property type="molecule type" value="Genomic_DNA"/>
</dbReference>
<dbReference type="InterPro" id="IPR036249">
    <property type="entry name" value="Thioredoxin-like_sf"/>
</dbReference>
<dbReference type="PIRSF" id="PIRSF000077">
    <property type="entry name" value="Thioredoxin"/>
    <property type="match status" value="1"/>
</dbReference>
<keyword evidence="5 10" id="KW-1015">Disulfide bond</keyword>
<dbReference type="FunFam" id="3.40.30.10:FF:000001">
    <property type="entry name" value="Thioredoxin"/>
    <property type="match status" value="1"/>
</dbReference>
<organism evidence="12 13">
    <name type="scientific">[Clostridium] fimetarium</name>
    <dbReference type="NCBI Taxonomy" id="99656"/>
    <lineage>
        <taxon>Bacteria</taxon>
        <taxon>Bacillati</taxon>
        <taxon>Bacillota</taxon>
        <taxon>Clostridia</taxon>
        <taxon>Lachnospirales</taxon>
        <taxon>Lachnospiraceae</taxon>
    </lineage>
</organism>
<dbReference type="InterPro" id="IPR017937">
    <property type="entry name" value="Thioredoxin_CS"/>
</dbReference>
<dbReference type="PRINTS" id="PR00421">
    <property type="entry name" value="THIOREDOXIN"/>
</dbReference>
<sequence length="104" mass="11675">MAAIELTLENVDKEVLNEKGIVIVDFWATWCGPCKILLPIFESLSSEIEEVKICQVNVDEQTELVEQFDVMTVPTLMIFKDGKVVSTSVGKKTKADILEMLKNI</sequence>
<dbReference type="SUPFAM" id="SSF52833">
    <property type="entry name" value="Thioredoxin-like"/>
    <property type="match status" value="1"/>
</dbReference>
<dbReference type="InterPro" id="IPR005746">
    <property type="entry name" value="Thioredoxin"/>
</dbReference>
<dbReference type="PROSITE" id="PS51352">
    <property type="entry name" value="THIOREDOXIN_2"/>
    <property type="match status" value="1"/>
</dbReference>
<feature type="disulfide bond" description="Redox-active" evidence="10">
    <location>
        <begin position="31"/>
        <end position="34"/>
    </location>
</feature>
<dbReference type="RefSeq" id="WP_092457064.1">
    <property type="nucleotide sequence ID" value="NZ_FOJI01000019.1"/>
</dbReference>
<protein>
    <recommendedName>
        <fullName evidence="2 7">Thioredoxin</fullName>
    </recommendedName>
</protein>
<dbReference type="Proteomes" id="UP000199701">
    <property type="component" value="Unassembled WGS sequence"/>
</dbReference>
<evidence type="ECO:0000256" key="4">
    <source>
        <dbReference type="ARBA" id="ARBA00022982"/>
    </source>
</evidence>
<dbReference type="GO" id="GO:0045454">
    <property type="term" value="P:cell redox homeostasis"/>
    <property type="evidence" value="ECO:0007669"/>
    <property type="project" value="TreeGrafter"/>
</dbReference>
<dbReference type="AlphaFoldDB" id="A0A1I0RMI2"/>
<name>A0A1I0RMI2_9FIRM</name>
<dbReference type="InterPro" id="IPR013766">
    <property type="entry name" value="Thioredoxin_domain"/>
</dbReference>
<evidence type="ECO:0000256" key="5">
    <source>
        <dbReference type="ARBA" id="ARBA00023157"/>
    </source>
</evidence>
<evidence type="ECO:0000256" key="10">
    <source>
        <dbReference type="PIRSR" id="PIRSR000077-4"/>
    </source>
</evidence>
<feature type="active site" description="Nucleophile" evidence="9">
    <location>
        <position position="34"/>
    </location>
</feature>
<feature type="site" description="Contributes to redox potential value" evidence="9">
    <location>
        <position position="33"/>
    </location>
</feature>
<evidence type="ECO:0000256" key="3">
    <source>
        <dbReference type="ARBA" id="ARBA00022448"/>
    </source>
</evidence>
<reference evidence="12 13" key="1">
    <citation type="submission" date="2016-10" db="EMBL/GenBank/DDBJ databases">
        <authorList>
            <person name="de Groot N.N."/>
        </authorList>
    </citation>
    <scope>NUCLEOTIDE SEQUENCE [LARGE SCALE GENOMIC DNA]</scope>
    <source>
        <strain evidence="12 13">DSM 9179</strain>
    </source>
</reference>
<evidence type="ECO:0000256" key="6">
    <source>
        <dbReference type="ARBA" id="ARBA00023284"/>
    </source>
</evidence>
<evidence type="ECO:0000256" key="7">
    <source>
        <dbReference type="NCBIfam" id="TIGR01068"/>
    </source>
</evidence>
<feature type="domain" description="Thioredoxin" evidence="11">
    <location>
        <begin position="1"/>
        <end position="104"/>
    </location>
</feature>
<evidence type="ECO:0000256" key="1">
    <source>
        <dbReference type="ARBA" id="ARBA00008987"/>
    </source>
</evidence>
<dbReference type="PANTHER" id="PTHR45663">
    <property type="entry name" value="GEO12009P1"/>
    <property type="match status" value="1"/>
</dbReference>